<reference evidence="1 2" key="1">
    <citation type="submission" date="2020-08" db="EMBL/GenBank/DDBJ databases">
        <title>Sequencing the genomes of 1000 actinobacteria strains.</title>
        <authorList>
            <person name="Klenk H.-P."/>
        </authorList>
    </citation>
    <scope>NUCLEOTIDE SEQUENCE [LARGE SCALE GENOMIC DNA]</scope>
    <source>
        <strain evidence="1 2">DSM 40084</strain>
    </source>
</reference>
<proteinExistence type="predicted"/>
<gene>
    <name evidence="1" type="ORF">HDA41_002733</name>
</gene>
<name>A0A7W9H3R1_9ACTN</name>
<comment type="caution">
    <text evidence="1">The sequence shown here is derived from an EMBL/GenBank/DDBJ whole genome shotgun (WGS) entry which is preliminary data.</text>
</comment>
<sequence length="83" mass="9277">MRPTKARLSTSFPGLPEEWDDVSRSMVADIRRPPPLSWRNSFTRGHTPQGRLPLLPSATRECDVRLCGSAGKKDRTFRAVPAS</sequence>
<organism evidence="1 2">
    <name type="scientific">Streptomyces caelestis</name>
    <dbReference type="NCBI Taxonomy" id="36816"/>
    <lineage>
        <taxon>Bacteria</taxon>
        <taxon>Bacillati</taxon>
        <taxon>Actinomycetota</taxon>
        <taxon>Actinomycetes</taxon>
        <taxon>Kitasatosporales</taxon>
        <taxon>Streptomycetaceae</taxon>
        <taxon>Streptomyces</taxon>
    </lineage>
</organism>
<dbReference type="EMBL" id="JACHNE010000001">
    <property type="protein sequence ID" value="MBB5794769.1"/>
    <property type="molecule type" value="Genomic_DNA"/>
</dbReference>
<dbReference type="Proteomes" id="UP000590647">
    <property type="component" value="Unassembled WGS sequence"/>
</dbReference>
<evidence type="ECO:0000313" key="1">
    <source>
        <dbReference type="EMBL" id="MBB5794769.1"/>
    </source>
</evidence>
<dbReference type="AlphaFoldDB" id="A0A7W9H3R1"/>
<evidence type="ECO:0000313" key="2">
    <source>
        <dbReference type="Proteomes" id="UP000590647"/>
    </source>
</evidence>
<accession>A0A7W9H3R1</accession>
<protein>
    <submittedName>
        <fullName evidence="1">Uncharacterized protein</fullName>
    </submittedName>
</protein>
<keyword evidence="2" id="KW-1185">Reference proteome</keyword>